<dbReference type="InterPro" id="IPR036186">
    <property type="entry name" value="Serpin_sf"/>
</dbReference>
<evidence type="ECO:0000313" key="3">
    <source>
        <dbReference type="WBParaSite" id="BPAG_0000735501-mRNA-1"/>
    </source>
</evidence>
<evidence type="ECO:0000313" key="1">
    <source>
        <dbReference type="EMBL" id="VDN88504.1"/>
    </source>
</evidence>
<reference evidence="1 2" key="2">
    <citation type="submission" date="2018-11" db="EMBL/GenBank/DDBJ databases">
        <authorList>
            <consortium name="Pathogen Informatics"/>
        </authorList>
    </citation>
    <scope>NUCLEOTIDE SEQUENCE [LARGE SCALE GENOMIC DNA]</scope>
</reference>
<dbReference type="Proteomes" id="UP000278627">
    <property type="component" value="Unassembled WGS sequence"/>
</dbReference>
<evidence type="ECO:0000313" key="2">
    <source>
        <dbReference type="Proteomes" id="UP000278627"/>
    </source>
</evidence>
<gene>
    <name evidence="1" type="ORF">BPAG_LOCUS7318</name>
</gene>
<dbReference type="SUPFAM" id="SSF56574">
    <property type="entry name" value="Serpins"/>
    <property type="match status" value="1"/>
</dbReference>
<proteinExistence type="predicted"/>
<name>A0A0N4TGL7_BRUPA</name>
<reference evidence="3" key="1">
    <citation type="submission" date="2017-02" db="UniProtKB">
        <authorList>
            <consortium name="WormBaseParasite"/>
        </authorList>
    </citation>
    <scope>IDENTIFICATION</scope>
</reference>
<dbReference type="InterPro" id="IPR042185">
    <property type="entry name" value="Serpin_sf_2"/>
</dbReference>
<dbReference type="AlphaFoldDB" id="A0A0N4TGL7"/>
<dbReference type="InterPro" id="IPR023795">
    <property type="entry name" value="Serpin_CS"/>
</dbReference>
<keyword evidence="2" id="KW-1185">Reference proteome</keyword>
<sequence length="40" mass="4490">MLDLVPLIFAVPRPFIADQPFLFAIVKNLNTILFAGQFAK</sequence>
<protein>
    <submittedName>
        <fullName evidence="3">SERPIN domain-containing protein</fullName>
    </submittedName>
</protein>
<dbReference type="EMBL" id="UZAD01008106">
    <property type="protein sequence ID" value="VDN88504.1"/>
    <property type="molecule type" value="Genomic_DNA"/>
</dbReference>
<dbReference type="Gene3D" id="2.30.39.10">
    <property type="entry name" value="Alpha-1-antitrypsin, domain 1"/>
    <property type="match status" value="1"/>
</dbReference>
<accession>A0A0N4TGL7</accession>
<organism evidence="3">
    <name type="scientific">Brugia pahangi</name>
    <name type="common">Filarial nematode worm</name>
    <dbReference type="NCBI Taxonomy" id="6280"/>
    <lineage>
        <taxon>Eukaryota</taxon>
        <taxon>Metazoa</taxon>
        <taxon>Ecdysozoa</taxon>
        <taxon>Nematoda</taxon>
        <taxon>Chromadorea</taxon>
        <taxon>Rhabditida</taxon>
        <taxon>Spirurina</taxon>
        <taxon>Spiruromorpha</taxon>
        <taxon>Filarioidea</taxon>
        <taxon>Onchocercidae</taxon>
        <taxon>Brugia</taxon>
    </lineage>
</organism>
<dbReference type="PROSITE" id="PS00284">
    <property type="entry name" value="SERPIN"/>
    <property type="match status" value="1"/>
</dbReference>
<dbReference type="WBParaSite" id="BPAG_0000735501-mRNA-1">
    <property type="protein sequence ID" value="BPAG_0000735501-mRNA-1"/>
    <property type="gene ID" value="BPAG_0000735501"/>
</dbReference>